<evidence type="ECO:0000313" key="5">
    <source>
        <dbReference type="Proteomes" id="UP001165498"/>
    </source>
</evidence>
<dbReference type="RefSeq" id="WP_255914433.1">
    <property type="nucleotide sequence ID" value="NZ_JANFQO010000009.1"/>
</dbReference>
<evidence type="ECO:0000313" key="4">
    <source>
        <dbReference type="EMBL" id="MCQ4165295.1"/>
    </source>
</evidence>
<feature type="domain" description="YhdP central" evidence="3">
    <location>
        <begin position="15"/>
        <end position="1250"/>
    </location>
</feature>
<proteinExistence type="predicted"/>
<dbReference type="InterPro" id="IPR025263">
    <property type="entry name" value="YhdP_central"/>
</dbReference>
<reference evidence="4" key="1">
    <citation type="submission" date="2022-07" db="EMBL/GenBank/DDBJ databases">
        <title>Tahibacter sp., a new gammaproteobacterium isolated from the silt sample collected at pig farm.</title>
        <authorList>
            <person name="Chen H."/>
        </authorList>
    </citation>
    <scope>NUCLEOTIDE SEQUENCE</scope>
    <source>
        <strain evidence="4">P2K</strain>
    </source>
</reference>
<dbReference type="PANTHER" id="PTHR38690:SF1">
    <property type="entry name" value="PROTEASE"/>
    <property type="match status" value="1"/>
</dbReference>
<dbReference type="InterPro" id="IPR011836">
    <property type="entry name" value="YhdP"/>
</dbReference>
<dbReference type="EMBL" id="JANFQO010000009">
    <property type="protein sequence ID" value="MCQ4165295.1"/>
    <property type="molecule type" value="Genomic_DNA"/>
</dbReference>
<evidence type="ECO:0000256" key="1">
    <source>
        <dbReference type="SAM" id="MobiDB-lite"/>
    </source>
</evidence>
<dbReference type="Proteomes" id="UP001165498">
    <property type="component" value="Unassembled WGS sequence"/>
</dbReference>
<keyword evidence="2" id="KW-0472">Membrane</keyword>
<accession>A0ABT1QSN2</accession>
<name>A0ABT1QSN2_9GAMM</name>
<evidence type="ECO:0000256" key="2">
    <source>
        <dbReference type="SAM" id="Phobius"/>
    </source>
</evidence>
<comment type="caution">
    <text evidence="4">The sequence shown here is derived from an EMBL/GenBank/DDBJ whole genome shotgun (WGS) entry which is preliminary data.</text>
</comment>
<dbReference type="NCBIfam" id="TIGR02099">
    <property type="entry name" value="YhdP family protein"/>
    <property type="match status" value="1"/>
</dbReference>
<gene>
    <name evidence="4" type="ORF">NM961_11285</name>
</gene>
<protein>
    <submittedName>
        <fullName evidence="4">TIGR02099 family protein</fullName>
    </submittedName>
</protein>
<dbReference type="Pfam" id="PF13116">
    <property type="entry name" value="YhdP"/>
    <property type="match status" value="1"/>
</dbReference>
<feature type="region of interest" description="Disordered" evidence="1">
    <location>
        <begin position="1250"/>
        <end position="1296"/>
    </location>
</feature>
<keyword evidence="5" id="KW-1185">Reference proteome</keyword>
<feature type="compositionally biased region" description="Pro residues" evidence="1">
    <location>
        <begin position="1287"/>
        <end position="1296"/>
    </location>
</feature>
<feature type="transmembrane region" description="Helical" evidence="2">
    <location>
        <begin position="12"/>
        <end position="37"/>
    </location>
</feature>
<evidence type="ECO:0000259" key="3">
    <source>
        <dbReference type="Pfam" id="PF13116"/>
    </source>
</evidence>
<sequence>MTPWRRRLRRLRIALTVGCACLIILAAVLVGLLRLLLPQVGLYPQRVAAFLSEQLQRPVSVDQVEGYWGDGGPLLRLEGVHVAAADPAAPPLVIPQAELGLDLGAWLGSHRRWSEFRIRGLDLTLQHQENGSWQVSGLVGGDGGGSGDNPLLLLGALVLRDSRLRVIDAANAVDIAVQIGELRLLNDGDDHSLRALLRRDAADAGRLLLMADFNSARRSGQVYLGGEALDLAGLSQGLAWRGQQLRAGKGRLQLWARLDNGQASSAHASFDLAGIEITPLAAGEPPAPGAGLAQLAGVARWQRDGAGWNLDLAGLRAAQAGSNAVPTALQLRRDDAGYRLQAEQVDLSTVAALLPLLPEQRGSWPARAGLQGQLRNIHLRYAAKEDFDLDAELAGLSFLAVDKVPGLTRLSGSLSADAGALVLELPPQTTTLNYLRKFRQPLPLQRLAGRIAAFPLESGWRVETDALDVDGPGYAVQLRGGVELLPDAGKPVLDLYAVVLPSDVPAAKQFWPIGDMAPRAMEWLDRALVAGTIVGGRAAIHCDLDDWPIRNYAGQFKARAEIEGLTLDYNPRWTRAENVAVAAEFLNSSMKAEVSTGTVLGAKIVHAAADIPSFKDAVLALDVAGEGSGPDLVAIITASPLGTRFASQLKGLEIGGSAAVKFRLDLPLSPNRDDSTTRGEVELRDARIRAQKWDIDFAHSSGSIRFNDGGFSAGPLRLEHGGQPAQFWLAVGEDVADKRNAAEARLQGNFPLDLVFAGAQALKPWWERASGRSEWTADLAVPREDGQPTRLTMRSELRGTALDLPAPLDKAAGDALPVALALQLPAEGSPLTVEVADVLRLRARLPDAQREFAGNLALGETMPEHVPASGLDVSGHGRRLDLAGWAAIGLGAGAGPGLLNAVDIRVAKASLGSRVLEDLGLVLARQPDQVGISFSGAQAQGTLQIPTSDLLKRGITAQFEHLYWPDAPRPPGAENADMPDPLDGVVPSTIPPLHLWIGDFRLGSAHLGETRLESLPSGEGMRIEQFETHSADMDMHVRGQWNGDGKRHRSDIDMDLTSENIGRMLTALGFSGLFDGGQTLAHLDAYWDGSPASFALARLEGKLKLNISAGRILDVEPGMGRLFGLFSVREIPRRLALDFGDFFRSGMSFTAISGDFALAGGNATTSNLLITSPAADIRIHGRTGLKARDYDQQMVVTPRVGGALTVVGALAGGPAGAAAGLAVQTLFNKAINQVTTARYHVTGSWDKPEITLVSREGGRRGSTPRGSPAETKTEPELHGPPAGDAQPIPPRPNDGG</sequence>
<organism evidence="4 5">
    <name type="scientific">Tahibacter harae</name>
    <dbReference type="NCBI Taxonomy" id="2963937"/>
    <lineage>
        <taxon>Bacteria</taxon>
        <taxon>Pseudomonadati</taxon>
        <taxon>Pseudomonadota</taxon>
        <taxon>Gammaproteobacteria</taxon>
        <taxon>Lysobacterales</taxon>
        <taxon>Rhodanobacteraceae</taxon>
        <taxon>Tahibacter</taxon>
    </lineage>
</organism>
<dbReference type="PANTHER" id="PTHR38690">
    <property type="entry name" value="PROTEASE-RELATED"/>
    <property type="match status" value="1"/>
</dbReference>
<keyword evidence="2" id="KW-0812">Transmembrane</keyword>
<keyword evidence="2" id="KW-1133">Transmembrane helix</keyword>